<evidence type="ECO:0000256" key="10">
    <source>
        <dbReference type="ARBA" id="ARBA00022989"/>
    </source>
</evidence>
<evidence type="ECO:0000256" key="7">
    <source>
        <dbReference type="ARBA" id="ARBA00022692"/>
    </source>
</evidence>
<evidence type="ECO:0000313" key="14">
    <source>
        <dbReference type="EMBL" id="KAJ3479611.1"/>
    </source>
</evidence>
<comment type="caution">
    <text evidence="14">The sequence shown here is derived from an EMBL/GenBank/DDBJ whole genome shotgun (WGS) entry which is preliminary data.</text>
</comment>
<evidence type="ECO:0000256" key="2">
    <source>
        <dbReference type="ARBA" id="ARBA00004586"/>
    </source>
</evidence>
<keyword evidence="15" id="KW-1185">Reference proteome</keyword>
<dbReference type="GO" id="GO:0005789">
    <property type="term" value="C:endoplasmic reticulum membrane"/>
    <property type="evidence" value="ECO:0007669"/>
    <property type="project" value="UniProtKB-SubCell"/>
</dbReference>
<keyword evidence="6" id="KW-0808">Transferase</keyword>
<name>A0AAD5UWS9_9APHY</name>
<keyword evidence="7" id="KW-0812">Transmembrane</keyword>
<dbReference type="Proteomes" id="UP001212997">
    <property type="component" value="Unassembled WGS sequence"/>
</dbReference>
<evidence type="ECO:0000256" key="5">
    <source>
        <dbReference type="ARBA" id="ARBA00012596"/>
    </source>
</evidence>
<dbReference type="GO" id="GO:1904423">
    <property type="term" value="C:dehydrodolichyl diphosphate synthase complex"/>
    <property type="evidence" value="ECO:0007669"/>
    <property type="project" value="InterPro"/>
</dbReference>
<dbReference type="EMBL" id="JANAWD010000428">
    <property type="protein sequence ID" value="KAJ3479611.1"/>
    <property type="molecule type" value="Genomic_DNA"/>
</dbReference>
<comment type="subcellular location">
    <subcellularLocation>
        <location evidence="2">Endoplasmic reticulum membrane</location>
    </subcellularLocation>
</comment>
<evidence type="ECO:0000256" key="1">
    <source>
        <dbReference type="ARBA" id="ARBA00001946"/>
    </source>
</evidence>
<keyword evidence="10" id="KW-1133">Transmembrane helix</keyword>
<dbReference type="EC" id="2.5.1.87" evidence="5"/>
<feature type="compositionally biased region" description="Basic residues" evidence="13">
    <location>
        <begin position="151"/>
        <end position="168"/>
    </location>
</feature>
<evidence type="ECO:0000256" key="9">
    <source>
        <dbReference type="ARBA" id="ARBA00022842"/>
    </source>
</evidence>
<evidence type="ECO:0000256" key="11">
    <source>
        <dbReference type="ARBA" id="ARBA00023136"/>
    </source>
</evidence>
<comment type="similarity">
    <text evidence="4">Belongs to the UPP synthase family.</text>
</comment>
<comment type="catalytic activity">
    <reaction evidence="12">
        <text>n isopentenyl diphosphate + (2E,6E)-farnesyl diphosphate = a di-trans,poly-cis-polyprenyl diphosphate + n diphosphate</text>
        <dbReference type="Rhea" id="RHEA:53008"/>
        <dbReference type="Rhea" id="RHEA-COMP:19494"/>
        <dbReference type="ChEBI" id="CHEBI:33019"/>
        <dbReference type="ChEBI" id="CHEBI:128769"/>
        <dbReference type="ChEBI" id="CHEBI:136960"/>
        <dbReference type="ChEBI" id="CHEBI:175763"/>
        <dbReference type="EC" id="2.5.1.87"/>
    </reaction>
</comment>
<dbReference type="GO" id="GO:0045547">
    <property type="term" value="F:ditrans,polycis-polyprenyl diphosphate synthase [(2E,6E)-farnesyl diphosphate specific] activity"/>
    <property type="evidence" value="ECO:0007669"/>
    <property type="project" value="UniProtKB-EC"/>
</dbReference>
<evidence type="ECO:0000256" key="6">
    <source>
        <dbReference type="ARBA" id="ARBA00022679"/>
    </source>
</evidence>
<evidence type="ECO:0000256" key="12">
    <source>
        <dbReference type="ARBA" id="ARBA00047353"/>
    </source>
</evidence>
<accession>A0AAD5UWS9</accession>
<evidence type="ECO:0000313" key="15">
    <source>
        <dbReference type="Proteomes" id="UP001212997"/>
    </source>
</evidence>
<dbReference type="PANTHER" id="PTHR21528">
    <property type="entry name" value="DEHYDRODOLICHYL DIPHOSPHATE SYNTHASE COMPLEX SUBUNIT NUS1"/>
    <property type="match status" value="1"/>
</dbReference>
<feature type="region of interest" description="Disordered" evidence="13">
    <location>
        <begin position="145"/>
        <end position="172"/>
    </location>
</feature>
<protein>
    <recommendedName>
        <fullName evidence="5">ditrans,polycis-polyprenyl diphosphate synthase [(2E,6E)-farnesyldiphosphate specific]</fullName>
        <ecNumber evidence="5">2.5.1.87</ecNumber>
    </recommendedName>
</protein>
<dbReference type="InterPro" id="IPR036424">
    <property type="entry name" value="UPP_synth-like_sf"/>
</dbReference>
<proteinExistence type="inferred from homology"/>
<organism evidence="14 15">
    <name type="scientific">Meripilus lineatus</name>
    <dbReference type="NCBI Taxonomy" id="2056292"/>
    <lineage>
        <taxon>Eukaryota</taxon>
        <taxon>Fungi</taxon>
        <taxon>Dikarya</taxon>
        <taxon>Basidiomycota</taxon>
        <taxon>Agaricomycotina</taxon>
        <taxon>Agaricomycetes</taxon>
        <taxon>Polyporales</taxon>
        <taxon>Meripilaceae</taxon>
        <taxon>Meripilus</taxon>
    </lineage>
</organism>
<keyword evidence="11" id="KW-0472">Membrane</keyword>
<keyword evidence="9" id="KW-0460">Magnesium</keyword>
<sequence>MSWLTSFVLYVFHAIYTVAKFISALRRHFNNEPRPLDAARKQVPSHLAILLASDEKEPNENVEATMLDNVENAVSWCRAAGIRRLTVYDRADLRKRLMAPSESTNVESEIEYPLTPPLSDDAESRPVSPDEDTPYRASVVTMNLAENVHDGKRKKSSGRNGVKRRRSQHKESVSHVQPLILHVVSRQSGKPALADVANHFLQQSQLSKGRKSPPEVTVNEITNLLEGEHGLPPADLMIVHSISSSYPRPILELYGFSPWRVRLTEL</sequence>
<dbReference type="SUPFAM" id="SSF64005">
    <property type="entry name" value="Undecaprenyl diphosphate synthase"/>
    <property type="match status" value="1"/>
</dbReference>
<comment type="pathway">
    <text evidence="3">Protein modification; protein glycosylation.</text>
</comment>
<evidence type="ECO:0000256" key="13">
    <source>
        <dbReference type="SAM" id="MobiDB-lite"/>
    </source>
</evidence>
<feature type="region of interest" description="Disordered" evidence="13">
    <location>
        <begin position="100"/>
        <end position="133"/>
    </location>
</feature>
<keyword evidence="8" id="KW-0256">Endoplasmic reticulum</keyword>
<comment type="cofactor">
    <cofactor evidence="1">
        <name>Mg(2+)</name>
        <dbReference type="ChEBI" id="CHEBI:18420"/>
    </cofactor>
</comment>
<dbReference type="InterPro" id="IPR038887">
    <property type="entry name" value="Nus1/NgBR"/>
</dbReference>
<evidence type="ECO:0000256" key="4">
    <source>
        <dbReference type="ARBA" id="ARBA00005432"/>
    </source>
</evidence>
<evidence type="ECO:0000256" key="8">
    <source>
        <dbReference type="ARBA" id="ARBA00022824"/>
    </source>
</evidence>
<reference evidence="14" key="1">
    <citation type="submission" date="2022-07" db="EMBL/GenBank/DDBJ databases">
        <title>Genome Sequence of Physisporinus lineatus.</title>
        <authorList>
            <person name="Buettner E."/>
        </authorList>
    </citation>
    <scope>NUCLEOTIDE SEQUENCE</scope>
    <source>
        <strain evidence="14">VT162</strain>
    </source>
</reference>
<dbReference type="PANTHER" id="PTHR21528:SF0">
    <property type="entry name" value="DEHYDRODOLICHYL DIPHOSPHATE SYNTHASE COMPLEX SUBUNIT NUS1"/>
    <property type="match status" value="1"/>
</dbReference>
<gene>
    <name evidence="14" type="ORF">NLI96_g8941</name>
</gene>
<evidence type="ECO:0000256" key="3">
    <source>
        <dbReference type="ARBA" id="ARBA00004922"/>
    </source>
</evidence>
<dbReference type="AlphaFoldDB" id="A0AAD5UWS9"/>